<name>A0A9Q0KYA9_9MAGN</name>
<gene>
    <name evidence="1" type="ORF">NE237_009281</name>
</gene>
<dbReference type="OrthoDB" id="10651924at2759"/>
<reference evidence="1" key="1">
    <citation type="journal article" date="2023" name="Plant J.">
        <title>The genome of the king protea, Protea cynaroides.</title>
        <authorList>
            <person name="Chang J."/>
            <person name="Duong T.A."/>
            <person name="Schoeman C."/>
            <person name="Ma X."/>
            <person name="Roodt D."/>
            <person name="Barker N."/>
            <person name="Li Z."/>
            <person name="Van de Peer Y."/>
            <person name="Mizrachi E."/>
        </authorList>
    </citation>
    <scope>NUCLEOTIDE SEQUENCE</scope>
    <source>
        <tissue evidence="1">Young leaves</tissue>
    </source>
</reference>
<evidence type="ECO:0000313" key="2">
    <source>
        <dbReference type="Proteomes" id="UP001141806"/>
    </source>
</evidence>
<organism evidence="1 2">
    <name type="scientific">Protea cynaroides</name>
    <dbReference type="NCBI Taxonomy" id="273540"/>
    <lineage>
        <taxon>Eukaryota</taxon>
        <taxon>Viridiplantae</taxon>
        <taxon>Streptophyta</taxon>
        <taxon>Embryophyta</taxon>
        <taxon>Tracheophyta</taxon>
        <taxon>Spermatophyta</taxon>
        <taxon>Magnoliopsida</taxon>
        <taxon>Proteales</taxon>
        <taxon>Proteaceae</taxon>
        <taxon>Protea</taxon>
    </lineage>
</organism>
<sequence length="217" mass="23743">MSTKTKRSTELNLIFFSKFKSSNNSCYLEEDLGYSTCCRNRLRISGLPQPSGKLKIELGFVLLVDDFKEDGIDDDVAVHVDVETVGPPEQPGRAAYVDGGVQDHLPSGYVGEEAGGVVRDEFEAVEPCRESEQLARLGGLGAGVDLGGAYQGAVVDDGHDGRRVLDGDKVGIRVVDSEDELGVDYGEVEFEGVEGNGDQMEGWIPWFPLYDRHRRRS</sequence>
<dbReference type="Proteomes" id="UP001141806">
    <property type="component" value="Unassembled WGS sequence"/>
</dbReference>
<dbReference type="AlphaFoldDB" id="A0A9Q0KYA9"/>
<accession>A0A9Q0KYA9</accession>
<keyword evidence="2" id="KW-1185">Reference proteome</keyword>
<protein>
    <submittedName>
        <fullName evidence="1">Uncharacterized protein</fullName>
    </submittedName>
</protein>
<comment type="caution">
    <text evidence="1">The sequence shown here is derived from an EMBL/GenBank/DDBJ whole genome shotgun (WGS) entry which is preliminary data.</text>
</comment>
<proteinExistence type="predicted"/>
<evidence type="ECO:0000313" key="1">
    <source>
        <dbReference type="EMBL" id="KAJ4978501.1"/>
    </source>
</evidence>
<dbReference type="EMBL" id="JAMYWD010000002">
    <property type="protein sequence ID" value="KAJ4978501.1"/>
    <property type="molecule type" value="Genomic_DNA"/>
</dbReference>